<evidence type="ECO:0000313" key="3">
    <source>
        <dbReference type="EMBL" id="MBT1699410.1"/>
    </source>
</evidence>
<dbReference type="SUPFAM" id="SSF51735">
    <property type="entry name" value="NAD(P)-binding Rossmann-fold domains"/>
    <property type="match status" value="1"/>
</dbReference>
<evidence type="ECO:0000313" key="4">
    <source>
        <dbReference type="Proteomes" id="UP001319200"/>
    </source>
</evidence>
<evidence type="ECO:0000256" key="2">
    <source>
        <dbReference type="ARBA" id="ARBA00023002"/>
    </source>
</evidence>
<dbReference type="PRINTS" id="PR00081">
    <property type="entry name" value="GDHRDH"/>
</dbReference>
<name>A0AAP2DN42_9BACT</name>
<dbReference type="AlphaFoldDB" id="A0AAP2DN42"/>
<dbReference type="NCBIfam" id="NF006132">
    <property type="entry name" value="PRK08277.1"/>
    <property type="match status" value="1"/>
</dbReference>
<dbReference type="RefSeq" id="WP_254167335.1">
    <property type="nucleotide sequence ID" value="NZ_JAHESF010000025.1"/>
</dbReference>
<proteinExistence type="inferred from homology"/>
<dbReference type="GO" id="GO:0005975">
    <property type="term" value="P:carbohydrate metabolic process"/>
    <property type="evidence" value="ECO:0007669"/>
    <property type="project" value="UniProtKB-ARBA"/>
</dbReference>
<dbReference type="Pfam" id="PF13561">
    <property type="entry name" value="adh_short_C2"/>
    <property type="match status" value="1"/>
</dbReference>
<dbReference type="InterPro" id="IPR020904">
    <property type="entry name" value="Sc_DH/Rdtase_CS"/>
</dbReference>
<dbReference type="Proteomes" id="UP001319200">
    <property type="component" value="Unassembled WGS sequence"/>
</dbReference>
<keyword evidence="4" id="KW-1185">Reference proteome</keyword>
<organism evidence="3 4">
    <name type="scientific">Chryseosolibacter histidini</name>
    <dbReference type="NCBI Taxonomy" id="2782349"/>
    <lineage>
        <taxon>Bacteria</taxon>
        <taxon>Pseudomonadati</taxon>
        <taxon>Bacteroidota</taxon>
        <taxon>Cytophagia</taxon>
        <taxon>Cytophagales</taxon>
        <taxon>Chryseotaleaceae</taxon>
        <taxon>Chryseosolibacter</taxon>
    </lineage>
</organism>
<dbReference type="InterPro" id="IPR002347">
    <property type="entry name" value="SDR_fam"/>
</dbReference>
<accession>A0AAP2DN42</accession>
<dbReference type="PROSITE" id="PS00061">
    <property type="entry name" value="ADH_SHORT"/>
    <property type="match status" value="1"/>
</dbReference>
<evidence type="ECO:0000256" key="1">
    <source>
        <dbReference type="ARBA" id="ARBA00006484"/>
    </source>
</evidence>
<sequence length="270" mass="28337">MDFFSLKGKSVIITGGTGVLGTSMTKGVAEAGASVAILGRRKEVGEKLAAEINAAGGKAIALVADVLNREQLVSARDAVKKAFGSIDILINAAGGNMPGAVIPPDKNFFDLSIDAFQQVMDLNLLGTVLPTQVFTEDMAKQKKGVIINIASMASYKPLTRVVGYSAAKAAVENFTRWLAVEMAKKFGEGIRVNAISPGFFLTEQNRTLLTNPDGTFTARGQSAINQTPFARFGKPEELIGTLVWLCSDASAFVTGVNVPVDGGFTAFGGV</sequence>
<dbReference type="PANTHER" id="PTHR42760">
    <property type="entry name" value="SHORT-CHAIN DEHYDROGENASES/REDUCTASES FAMILY MEMBER"/>
    <property type="match status" value="1"/>
</dbReference>
<comment type="caution">
    <text evidence="3">The sequence shown here is derived from an EMBL/GenBank/DDBJ whole genome shotgun (WGS) entry which is preliminary data.</text>
</comment>
<dbReference type="EMBL" id="JAHESF010000025">
    <property type="protein sequence ID" value="MBT1699410.1"/>
    <property type="molecule type" value="Genomic_DNA"/>
</dbReference>
<dbReference type="PRINTS" id="PR00080">
    <property type="entry name" value="SDRFAMILY"/>
</dbReference>
<dbReference type="Gene3D" id="3.40.50.720">
    <property type="entry name" value="NAD(P)-binding Rossmann-like Domain"/>
    <property type="match status" value="1"/>
</dbReference>
<dbReference type="InterPro" id="IPR036291">
    <property type="entry name" value="NAD(P)-bd_dom_sf"/>
</dbReference>
<reference evidence="3 4" key="1">
    <citation type="submission" date="2021-05" db="EMBL/GenBank/DDBJ databases">
        <title>A Polyphasic approach of four new species of the genus Ohtaekwangia: Ohtaekwangia histidinii sp. nov., Ohtaekwangia cretensis sp. nov., Ohtaekwangia indiensis sp. nov., Ohtaekwangia reichenbachii sp. nov. from diverse environment.</title>
        <authorList>
            <person name="Octaviana S."/>
        </authorList>
    </citation>
    <scope>NUCLEOTIDE SEQUENCE [LARGE SCALE GENOMIC DNA]</scope>
    <source>
        <strain evidence="3 4">PWU4</strain>
    </source>
</reference>
<gene>
    <name evidence="3" type="ORF">KK083_21110</name>
</gene>
<protein>
    <submittedName>
        <fullName evidence="3">SDR family oxidoreductase</fullName>
    </submittedName>
</protein>
<dbReference type="PANTHER" id="PTHR42760:SF115">
    <property type="entry name" value="3-OXOACYL-[ACYL-CARRIER-PROTEIN] REDUCTASE FABG"/>
    <property type="match status" value="1"/>
</dbReference>
<keyword evidence="2" id="KW-0560">Oxidoreductase</keyword>
<dbReference type="GO" id="GO:0016616">
    <property type="term" value="F:oxidoreductase activity, acting on the CH-OH group of donors, NAD or NADP as acceptor"/>
    <property type="evidence" value="ECO:0007669"/>
    <property type="project" value="UniProtKB-ARBA"/>
</dbReference>
<comment type="similarity">
    <text evidence="1">Belongs to the short-chain dehydrogenases/reductases (SDR) family.</text>
</comment>
<dbReference type="FunFam" id="3.40.50.720:FF:000240">
    <property type="entry name" value="SDR family oxidoreductase"/>
    <property type="match status" value="1"/>
</dbReference>